<dbReference type="AlphaFoldDB" id="A0A4S5E6B9"/>
<dbReference type="InterPro" id="IPR050266">
    <property type="entry name" value="AB_hydrolase_sf"/>
</dbReference>
<dbReference type="PANTHER" id="PTHR43798:SF33">
    <property type="entry name" value="HYDROLASE, PUTATIVE (AFU_ORTHOLOGUE AFUA_2G14860)-RELATED"/>
    <property type="match status" value="1"/>
</dbReference>
<dbReference type="GO" id="GO:0016020">
    <property type="term" value="C:membrane"/>
    <property type="evidence" value="ECO:0007669"/>
    <property type="project" value="TreeGrafter"/>
</dbReference>
<accession>A0A4S5E6B9</accession>
<proteinExistence type="predicted"/>
<comment type="caution">
    <text evidence="2">The sequence shown here is derived from an EMBL/GenBank/DDBJ whole genome shotgun (WGS) entry which is preliminary data.</text>
</comment>
<keyword evidence="2" id="KW-0378">Hydrolase</keyword>
<dbReference type="PANTHER" id="PTHR43798">
    <property type="entry name" value="MONOACYLGLYCEROL LIPASE"/>
    <property type="match status" value="1"/>
</dbReference>
<name>A0A4S5E6B9_9MICC</name>
<evidence type="ECO:0000313" key="2">
    <source>
        <dbReference type="EMBL" id="THJ67078.1"/>
    </source>
</evidence>
<dbReference type="PRINTS" id="PR00412">
    <property type="entry name" value="EPOXHYDRLASE"/>
</dbReference>
<dbReference type="Gene3D" id="3.40.50.1820">
    <property type="entry name" value="alpha/beta hydrolase"/>
    <property type="match status" value="1"/>
</dbReference>
<dbReference type="InterPro" id="IPR000639">
    <property type="entry name" value="Epox_hydrolase-like"/>
</dbReference>
<feature type="domain" description="AB hydrolase-1" evidence="1">
    <location>
        <begin position="40"/>
        <end position="285"/>
    </location>
</feature>
<dbReference type="InterPro" id="IPR000073">
    <property type="entry name" value="AB_hydrolase_1"/>
</dbReference>
<dbReference type="Proteomes" id="UP000305233">
    <property type="component" value="Unassembled WGS sequence"/>
</dbReference>
<reference evidence="2 3" key="1">
    <citation type="submission" date="2019-04" db="EMBL/GenBank/DDBJ databases">
        <authorList>
            <person name="Liu Q."/>
            <person name="Xin Y.-H."/>
        </authorList>
    </citation>
    <scope>NUCLEOTIDE SEQUENCE [LARGE SCALE GENOMIC DNA]</scope>
    <source>
        <strain evidence="2 3">AM23</strain>
    </source>
</reference>
<organism evidence="2 3">
    <name type="scientific">Arthrobacter echini</name>
    <dbReference type="NCBI Taxonomy" id="1529066"/>
    <lineage>
        <taxon>Bacteria</taxon>
        <taxon>Bacillati</taxon>
        <taxon>Actinomycetota</taxon>
        <taxon>Actinomycetes</taxon>
        <taxon>Micrococcales</taxon>
        <taxon>Micrococcaceae</taxon>
        <taxon>Arthrobacter</taxon>
    </lineage>
</organism>
<protein>
    <submittedName>
        <fullName evidence="2">Alpha/beta hydrolase</fullName>
    </submittedName>
</protein>
<evidence type="ECO:0000313" key="3">
    <source>
        <dbReference type="Proteomes" id="UP000305233"/>
    </source>
</evidence>
<dbReference type="Pfam" id="PF12697">
    <property type="entry name" value="Abhydrolase_6"/>
    <property type="match status" value="1"/>
</dbReference>
<evidence type="ECO:0000259" key="1">
    <source>
        <dbReference type="Pfam" id="PF12697"/>
    </source>
</evidence>
<dbReference type="OrthoDB" id="5195507at2"/>
<sequence length="298" mass="32047">MRPSLVHTVRWEGTVQQVWDHPAVGTSPDSVASVDSAPTIVMVHGFRGDHHGLERLVGELPAHRVLVPDLPGFGQGEELPGTHDVAAYVRFIAECVLRLVDDPDERVVLLGHSFGSIVAAETAAAGSTPVDALVLVNPISAPALTGPSRIATRAAEAYYLAAARLPERAGLALLSNPAIVRVMSGFMATTADPSLRRWIHGQHSAYFSSFASRRVVLEAFRASISGTVRERARDLGMPVLLVAAEQDPIGSIRSQRELARLIPDATLEIIPDVGHLVHYEKPNEAAVLIERFLETVPA</sequence>
<keyword evidence="3" id="KW-1185">Reference proteome</keyword>
<dbReference type="EMBL" id="SSWH01000004">
    <property type="protein sequence ID" value="THJ67078.1"/>
    <property type="molecule type" value="Genomic_DNA"/>
</dbReference>
<dbReference type="SUPFAM" id="SSF53474">
    <property type="entry name" value="alpha/beta-Hydrolases"/>
    <property type="match status" value="1"/>
</dbReference>
<gene>
    <name evidence="2" type="ORF">E8P82_06470</name>
</gene>
<dbReference type="GO" id="GO:0016787">
    <property type="term" value="F:hydrolase activity"/>
    <property type="evidence" value="ECO:0007669"/>
    <property type="project" value="UniProtKB-KW"/>
</dbReference>
<dbReference type="PRINTS" id="PR00111">
    <property type="entry name" value="ABHYDROLASE"/>
</dbReference>
<dbReference type="InterPro" id="IPR029058">
    <property type="entry name" value="AB_hydrolase_fold"/>
</dbReference>